<organism evidence="1 2">
    <name type="scientific">Holtiella tumoricola</name>
    <dbReference type="NCBI Taxonomy" id="3018743"/>
    <lineage>
        <taxon>Bacteria</taxon>
        <taxon>Bacillati</taxon>
        <taxon>Bacillota</taxon>
        <taxon>Clostridia</taxon>
        <taxon>Lachnospirales</taxon>
        <taxon>Cellulosilyticaceae</taxon>
        <taxon>Holtiella</taxon>
    </lineage>
</organism>
<dbReference type="EMBL" id="JAQIFT010000014">
    <property type="protein sequence ID" value="MDA3730571.1"/>
    <property type="molecule type" value="Genomic_DNA"/>
</dbReference>
<proteinExistence type="predicted"/>
<evidence type="ECO:0000313" key="1">
    <source>
        <dbReference type="EMBL" id="MDA3730571.1"/>
    </source>
</evidence>
<keyword evidence="2" id="KW-1185">Reference proteome</keyword>
<evidence type="ECO:0008006" key="3">
    <source>
        <dbReference type="Google" id="ProtNLM"/>
    </source>
</evidence>
<protein>
    <recommendedName>
        <fullName evidence="3">VCBS repeat-containing protein</fullName>
    </recommendedName>
</protein>
<evidence type="ECO:0000313" key="2">
    <source>
        <dbReference type="Proteomes" id="UP001169242"/>
    </source>
</evidence>
<comment type="caution">
    <text evidence="1">The sequence shown here is derived from an EMBL/GenBank/DDBJ whole genome shotgun (WGS) entry which is preliminary data.</text>
</comment>
<reference evidence="1" key="1">
    <citation type="journal article" date="2023" name="Int. J. Syst. Evol. Microbiol.">
        <title>&lt;i&gt;Holtiella tumoricola&lt;/i&gt; gen. nov. sp. nov., isolated from a human clinical sample.</title>
        <authorList>
            <person name="Allen-Vercoe E."/>
            <person name="Daigneault M.C."/>
            <person name="Vancuren S.J."/>
            <person name="Cochrane K."/>
            <person name="O'Neal L.L."/>
            <person name="Sankaranarayanan K."/>
            <person name="Lawson P.A."/>
        </authorList>
    </citation>
    <scope>NUCLEOTIDE SEQUENCE</scope>
    <source>
        <strain evidence="1">CC70A</strain>
    </source>
</reference>
<dbReference type="Proteomes" id="UP001169242">
    <property type="component" value="Unassembled WGS sequence"/>
</dbReference>
<name>A0AA42DKG6_9FIRM</name>
<sequence length="569" mass="63541">MKCYFCNVLRGFKSKDASIDLECRVRQTPNFVLVDIDQDAMPEILFTYMYDDEKYIAILKRKDMKWYFMDTMPESEHKTIGLGNLVNTIENSSITPALVGEVVELEQLFGEENQPFVAFINDMAYHGIVIQPTRENSKTSKDANSTVDLINLTLEQLQSITNPQLPPVEKVNTEQAQKALQQNVTTPITSITETDNVVNAGIQQILDLFNLTPEQLQAIFTAQLPPAENINTEEAQDALAQNVITPITSITETDQVVNAGMQQILDLLNLTSEQFQAITSGQLQAPENINTQQAQEALDQNVITPITSINETNQVVNEEGQSPIANGNSTADYQAVLDKEVINFTQADVTGDGMQDSIYLVGDRQTGNSTDRIRNMGLRVQTGGKTLSVDFPYGDGYSPILFVGDLTANGIPDVLVNIFASGSGGFITSYIYTFENEQPRLLFDSKIFNENYTGKVIYEDNYKVRVITNRPRWQYTIDISDRDRAYLATLYDINGKLRQPTEGALLGLSSLNPIDYDVNGEFNVSAIQRVIGIGNMDTLGLVETYLRWRGATNRFEPFMQYLSVLGRPL</sequence>
<dbReference type="AlphaFoldDB" id="A0AA42DKG6"/>
<accession>A0AA42DKG6</accession>
<dbReference type="RefSeq" id="WP_271011170.1">
    <property type="nucleotide sequence ID" value="NZ_JAQIFT010000014.1"/>
</dbReference>
<gene>
    <name evidence="1" type="ORF">PBV87_03505</name>
</gene>